<keyword evidence="3" id="KW-0238">DNA-binding</keyword>
<evidence type="ECO:0000256" key="1">
    <source>
        <dbReference type="ARBA" id="ARBA00009437"/>
    </source>
</evidence>
<evidence type="ECO:0000256" key="4">
    <source>
        <dbReference type="ARBA" id="ARBA00023163"/>
    </source>
</evidence>
<dbReference type="EMBL" id="WKJM01000019">
    <property type="protein sequence ID" value="MRX10308.1"/>
    <property type="molecule type" value="Genomic_DNA"/>
</dbReference>
<dbReference type="Pfam" id="PF00126">
    <property type="entry name" value="HTH_1"/>
    <property type="match status" value="1"/>
</dbReference>
<feature type="domain" description="HTH lysR-type" evidence="5">
    <location>
        <begin position="1"/>
        <end position="61"/>
    </location>
</feature>
<organism evidence="6 7">
    <name type="scientific">Duganella alba</name>
    <dbReference type="NCBI Taxonomy" id="2666081"/>
    <lineage>
        <taxon>Bacteria</taxon>
        <taxon>Pseudomonadati</taxon>
        <taxon>Pseudomonadota</taxon>
        <taxon>Betaproteobacteria</taxon>
        <taxon>Burkholderiales</taxon>
        <taxon>Oxalobacteraceae</taxon>
        <taxon>Telluria group</taxon>
        <taxon>Duganella</taxon>
    </lineage>
</organism>
<dbReference type="SUPFAM" id="SSF53850">
    <property type="entry name" value="Periplasmic binding protein-like II"/>
    <property type="match status" value="1"/>
</dbReference>
<dbReference type="InterPro" id="IPR058163">
    <property type="entry name" value="LysR-type_TF_proteobact-type"/>
</dbReference>
<evidence type="ECO:0000259" key="5">
    <source>
        <dbReference type="PROSITE" id="PS50931"/>
    </source>
</evidence>
<keyword evidence="7" id="KW-1185">Reference proteome</keyword>
<sequence>MGLNNFGEIATFIAAVNAGSFSVAAQQLGVTRSGVGKSIARLEERLNVRLINRTPRSLSLTDDGAAFYKRCVQLMDDLEDAELAMAERSGAPHGRLKLSLPLALGHAHVLPVIDSFLAQWPNVSVEVGFTDQCVDLIEEGVDVALRIGAQLQDSDLIGRTVAQQRMVLCAAPAYLARHPAPAAIADLKEHQCLFYVSGGKPQPWVFYDDELEVEFTAASRLAMNSTEALRLSTLDGAGIGNLPSYLIEDDLRAGRLLALLPEHKCPRIPIRILYPTRQHLSPKVRLFIDALVAAWGDVPPWERELPCPAVRVVDAA</sequence>
<protein>
    <submittedName>
        <fullName evidence="6">LysR family transcriptional regulator</fullName>
    </submittedName>
</protein>
<dbReference type="Gene3D" id="1.10.10.10">
    <property type="entry name" value="Winged helix-like DNA-binding domain superfamily/Winged helix DNA-binding domain"/>
    <property type="match status" value="1"/>
</dbReference>
<keyword evidence="2" id="KW-0805">Transcription regulation</keyword>
<dbReference type="InterPro" id="IPR005119">
    <property type="entry name" value="LysR_subst-bd"/>
</dbReference>
<evidence type="ECO:0000256" key="2">
    <source>
        <dbReference type="ARBA" id="ARBA00023015"/>
    </source>
</evidence>
<dbReference type="FunFam" id="3.40.190.290:FF:000001">
    <property type="entry name" value="Transcriptional regulator, LysR family"/>
    <property type="match status" value="1"/>
</dbReference>
<dbReference type="GO" id="GO:0003677">
    <property type="term" value="F:DNA binding"/>
    <property type="evidence" value="ECO:0007669"/>
    <property type="project" value="UniProtKB-KW"/>
</dbReference>
<accession>A0A6L5QLH3</accession>
<dbReference type="PANTHER" id="PTHR30537:SF5">
    <property type="entry name" value="HTH-TYPE TRANSCRIPTIONAL ACTIVATOR TTDR-RELATED"/>
    <property type="match status" value="1"/>
</dbReference>
<dbReference type="InterPro" id="IPR036390">
    <property type="entry name" value="WH_DNA-bd_sf"/>
</dbReference>
<dbReference type="CDD" id="cd08422">
    <property type="entry name" value="PBP2_CrgA_like"/>
    <property type="match status" value="1"/>
</dbReference>
<dbReference type="SUPFAM" id="SSF46785">
    <property type="entry name" value="Winged helix' DNA-binding domain"/>
    <property type="match status" value="1"/>
</dbReference>
<gene>
    <name evidence="6" type="ORF">GJ697_20965</name>
</gene>
<dbReference type="Proteomes" id="UP000481037">
    <property type="component" value="Unassembled WGS sequence"/>
</dbReference>
<dbReference type="AlphaFoldDB" id="A0A6L5QLH3"/>
<evidence type="ECO:0000256" key="3">
    <source>
        <dbReference type="ARBA" id="ARBA00023125"/>
    </source>
</evidence>
<comment type="caution">
    <text evidence="6">The sequence shown here is derived from an EMBL/GenBank/DDBJ whole genome shotgun (WGS) entry which is preliminary data.</text>
</comment>
<dbReference type="Gene3D" id="3.40.190.290">
    <property type="match status" value="1"/>
</dbReference>
<dbReference type="GO" id="GO:0003700">
    <property type="term" value="F:DNA-binding transcription factor activity"/>
    <property type="evidence" value="ECO:0007669"/>
    <property type="project" value="InterPro"/>
</dbReference>
<name>A0A6L5QLH3_9BURK</name>
<dbReference type="PROSITE" id="PS50931">
    <property type="entry name" value="HTH_LYSR"/>
    <property type="match status" value="1"/>
</dbReference>
<dbReference type="PANTHER" id="PTHR30537">
    <property type="entry name" value="HTH-TYPE TRANSCRIPTIONAL REGULATOR"/>
    <property type="match status" value="1"/>
</dbReference>
<dbReference type="Pfam" id="PF03466">
    <property type="entry name" value="LysR_substrate"/>
    <property type="match status" value="1"/>
</dbReference>
<dbReference type="InterPro" id="IPR000847">
    <property type="entry name" value="LysR_HTH_N"/>
</dbReference>
<comment type="similarity">
    <text evidence="1">Belongs to the LysR transcriptional regulatory family.</text>
</comment>
<proteinExistence type="inferred from homology"/>
<dbReference type="RefSeq" id="WP_166455260.1">
    <property type="nucleotide sequence ID" value="NZ_WKJM01000019.1"/>
</dbReference>
<reference evidence="6 7" key="1">
    <citation type="submission" date="2019-11" db="EMBL/GenBank/DDBJ databases">
        <title>Novel species isolated from a subtropical stream in China.</title>
        <authorList>
            <person name="Lu H."/>
        </authorList>
    </citation>
    <scope>NUCLEOTIDE SEQUENCE [LARGE SCALE GENOMIC DNA]</scope>
    <source>
        <strain evidence="6 7">FT25W</strain>
    </source>
</reference>
<evidence type="ECO:0000313" key="6">
    <source>
        <dbReference type="EMBL" id="MRX10308.1"/>
    </source>
</evidence>
<keyword evidence="4" id="KW-0804">Transcription</keyword>
<dbReference type="FunFam" id="1.10.10.10:FF:000001">
    <property type="entry name" value="LysR family transcriptional regulator"/>
    <property type="match status" value="1"/>
</dbReference>
<evidence type="ECO:0000313" key="7">
    <source>
        <dbReference type="Proteomes" id="UP000481037"/>
    </source>
</evidence>
<dbReference type="InterPro" id="IPR036388">
    <property type="entry name" value="WH-like_DNA-bd_sf"/>
</dbReference>